<dbReference type="PANTHER" id="PTHR11206">
    <property type="entry name" value="MULTIDRUG RESISTANCE PROTEIN"/>
    <property type="match status" value="1"/>
</dbReference>
<feature type="transmembrane region" description="Helical" evidence="2">
    <location>
        <begin position="83"/>
        <end position="103"/>
    </location>
</feature>
<sequence length="135" mass="14776">MIVILITKDNFSLIFTSDKHLQQAVAKLPYLLGITVLLNSVQPVISGVAIGGGWQAMVAYINLGCYYIFGHPLGHLLGYTAKLGVSMICGTALQTLLLLFVLYKTNWNNEMEQATNRMRKWGGEDITAENGAQTA</sequence>
<comment type="caution">
    <text evidence="3">The sequence shown here is derived from an EMBL/GenBank/DDBJ whole genome shotgun (WGS) entry which is preliminary data.</text>
</comment>
<dbReference type="Proteomes" id="UP001054821">
    <property type="component" value="Chromosome 8"/>
</dbReference>
<feature type="transmembrane region" description="Helical" evidence="2">
    <location>
        <begin position="57"/>
        <end position="77"/>
    </location>
</feature>
<comment type="similarity">
    <text evidence="1">Belongs to the multi antimicrobial extrusion (MATE) (TC 2.A.66.1) family.</text>
</comment>
<evidence type="ECO:0008006" key="5">
    <source>
        <dbReference type="Google" id="ProtNLM"/>
    </source>
</evidence>
<dbReference type="EMBL" id="JAJFAZ020000008">
    <property type="protein sequence ID" value="KAI5311680.1"/>
    <property type="molecule type" value="Genomic_DNA"/>
</dbReference>
<dbReference type="InterPro" id="IPR002528">
    <property type="entry name" value="MATE_fam"/>
</dbReference>
<evidence type="ECO:0000313" key="4">
    <source>
        <dbReference type="Proteomes" id="UP001054821"/>
    </source>
</evidence>
<evidence type="ECO:0000256" key="2">
    <source>
        <dbReference type="SAM" id="Phobius"/>
    </source>
</evidence>
<keyword evidence="2" id="KW-0812">Transmembrane</keyword>
<dbReference type="Pfam" id="PF01554">
    <property type="entry name" value="MatE"/>
    <property type="match status" value="1"/>
</dbReference>
<dbReference type="AlphaFoldDB" id="A0AAD4YJU1"/>
<reference evidence="3 4" key="1">
    <citation type="journal article" date="2022" name="G3 (Bethesda)">
        <title>Whole-genome sequence and methylome profiling of the almond [Prunus dulcis (Mill.) D.A. Webb] cultivar 'Nonpareil'.</title>
        <authorList>
            <person name="D'Amico-Willman K.M."/>
            <person name="Ouma W.Z."/>
            <person name="Meulia T."/>
            <person name="Sideli G.M."/>
            <person name="Gradziel T.M."/>
            <person name="Fresnedo-Ramirez J."/>
        </authorList>
    </citation>
    <scope>NUCLEOTIDE SEQUENCE [LARGE SCALE GENOMIC DNA]</scope>
    <source>
        <strain evidence="3">Clone GOH B32 T37-40</strain>
    </source>
</reference>
<protein>
    <recommendedName>
        <fullName evidence="5">MATE efflux family protein</fullName>
    </recommendedName>
</protein>
<keyword evidence="2" id="KW-1133">Transmembrane helix</keyword>
<proteinExistence type="inferred from homology"/>
<dbReference type="GO" id="GO:0015297">
    <property type="term" value="F:antiporter activity"/>
    <property type="evidence" value="ECO:0007669"/>
    <property type="project" value="InterPro"/>
</dbReference>
<dbReference type="GO" id="GO:0042910">
    <property type="term" value="F:xenobiotic transmembrane transporter activity"/>
    <property type="evidence" value="ECO:0007669"/>
    <property type="project" value="InterPro"/>
</dbReference>
<keyword evidence="4" id="KW-1185">Reference proteome</keyword>
<gene>
    <name evidence="3" type="ORF">L3X38_040853</name>
</gene>
<evidence type="ECO:0000313" key="3">
    <source>
        <dbReference type="EMBL" id="KAI5311680.1"/>
    </source>
</evidence>
<name>A0AAD4YJU1_PRUDU</name>
<keyword evidence="2" id="KW-0472">Membrane</keyword>
<accession>A0AAD4YJU1</accession>
<evidence type="ECO:0000256" key="1">
    <source>
        <dbReference type="ARBA" id="ARBA00010199"/>
    </source>
</evidence>
<organism evidence="3 4">
    <name type="scientific">Prunus dulcis</name>
    <name type="common">Almond</name>
    <name type="synonym">Amygdalus dulcis</name>
    <dbReference type="NCBI Taxonomy" id="3755"/>
    <lineage>
        <taxon>Eukaryota</taxon>
        <taxon>Viridiplantae</taxon>
        <taxon>Streptophyta</taxon>
        <taxon>Embryophyta</taxon>
        <taxon>Tracheophyta</taxon>
        <taxon>Spermatophyta</taxon>
        <taxon>Magnoliopsida</taxon>
        <taxon>eudicotyledons</taxon>
        <taxon>Gunneridae</taxon>
        <taxon>Pentapetalae</taxon>
        <taxon>rosids</taxon>
        <taxon>fabids</taxon>
        <taxon>Rosales</taxon>
        <taxon>Rosaceae</taxon>
        <taxon>Amygdaloideae</taxon>
        <taxon>Amygdaleae</taxon>
        <taxon>Prunus</taxon>
    </lineage>
</organism>
<dbReference type="GO" id="GO:0016020">
    <property type="term" value="C:membrane"/>
    <property type="evidence" value="ECO:0007669"/>
    <property type="project" value="InterPro"/>
</dbReference>